<evidence type="ECO:0000256" key="1">
    <source>
        <dbReference type="SAM" id="MobiDB-lite"/>
    </source>
</evidence>
<feature type="region of interest" description="Disordered" evidence="1">
    <location>
        <begin position="217"/>
        <end position="248"/>
    </location>
</feature>
<accession>A0A2B7Z7U1</accession>
<feature type="compositionally biased region" description="Basic residues" evidence="1">
    <location>
        <begin position="226"/>
        <end position="239"/>
    </location>
</feature>
<dbReference type="PANTHER" id="PTHR21193:SF3">
    <property type="entry name" value="OXIDOREDUCTASE-LIKE DOMAIN-CONTAINING PROTEIN 1"/>
    <property type="match status" value="1"/>
</dbReference>
<dbReference type="PANTHER" id="PTHR21193">
    <property type="entry name" value="OXIDOREDUCTASE-LIKE DOMAIN-CONTAINING PROTEIN 1"/>
    <property type="match status" value="1"/>
</dbReference>
<protein>
    <recommendedName>
        <fullName evidence="2">Oxidoreductase-like domain-containing protein</fullName>
    </recommendedName>
</protein>
<dbReference type="EMBL" id="PDND01000257">
    <property type="protein sequence ID" value="PGH29283.1"/>
    <property type="molecule type" value="Genomic_DNA"/>
</dbReference>
<evidence type="ECO:0000259" key="2">
    <source>
        <dbReference type="Pfam" id="PF09791"/>
    </source>
</evidence>
<name>A0A2B7Z7U1_9EURO</name>
<evidence type="ECO:0000313" key="3">
    <source>
        <dbReference type="EMBL" id="PGH29283.1"/>
    </source>
</evidence>
<dbReference type="InterPro" id="IPR019180">
    <property type="entry name" value="Oxidoreductase-like_N"/>
</dbReference>
<organism evidence="3 4">
    <name type="scientific">[Emmonsia] crescens</name>
    <dbReference type="NCBI Taxonomy" id="73230"/>
    <lineage>
        <taxon>Eukaryota</taxon>
        <taxon>Fungi</taxon>
        <taxon>Dikarya</taxon>
        <taxon>Ascomycota</taxon>
        <taxon>Pezizomycotina</taxon>
        <taxon>Eurotiomycetes</taxon>
        <taxon>Eurotiomycetidae</taxon>
        <taxon>Onygenales</taxon>
        <taxon>Ajellomycetaceae</taxon>
        <taxon>Emergomyces</taxon>
    </lineage>
</organism>
<feature type="region of interest" description="Disordered" evidence="1">
    <location>
        <begin position="104"/>
        <end position="139"/>
    </location>
</feature>
<dbReference type="InterPro" id="IPR039251">
    <property type="entry name" value="OXLD1"/>
</dbReference>
<gene>
    <name evidence="3" type="ORF">GX50_07975</name>
</gene>
<dbReference type="AlphaFoldDB" id="A0A2B7Z7U1"/>
<dbReference type="Proteomes" id="UP000226031">
    <property type="component" value="Unassembled WGS sequence"/>
</dbReference>
<comment type="caution">
    <text evidence="3">The sequence shown here is derived from an EMBL/GenBank/DDBJ whole genome shotgun (WGS) entry which is preliminary data.</text>
</comment>
<proteinExistence type="predicted"/>
<evidence type="ECO:0000313" key="4">
    <source>
        <dbReference type="Proteomes" id="UP000226031"/>
    </source>
</evidence>
<dbReference type="Pfam" id="PF09791">
    <property type="entry name" value="Oxidored-like"/>
    <property type="match status" value="1"/>
</dbReference>
<keyword evidence="4" id="KW-1185">Reference proteome</keyword>
<dbReference type="STRING" id="73230.A0A2B7Z7U1"/>
<feature type="region of interest" description="Disordered" evidence="1">
    <location>
        <begin position="265"/>
        <end position="287"/>
    </location>
</feature>
<sequence>MEQLSLLLWQQLRRRSAVCARCFYGDTKYFFPGTSPAPSTHLRRHVHSTPSPHKQIATPSRKKLEDETHSTPPEQFHQAHSLQGYYLDILSNPYQLYPARRTPTLLPEEKTPPPEAQPQSPPSVDTQTQPLESAPEPTPAEKMSIIFGTRLAGPGYSGSSGRYDTGGRTPESTWHVINGVPIPPRPHEPDNCCMSGCAHCVWDDYREEVEGWAERVREARRQGEKPKKKKGKRKGKGKGNKGIIADEGDDGVFVGEMRHKLRKEVESASMSMDDDGGGSEANWDGGIGVGIGEDEDDLFSGIPVGIREFMKTEKRLREKKRMAEAEKEGRGGEGAKVVV</sequence>
<feature type="region of interest" description="Disordered" evidence="1">
    <location>
        <begin position="38"/>
        <end position="76"/>
    </location>
</feature>
<dbReference type="GO" id="GO:0005739">
    <property type="term" value="C:mitochondrion"/>
    <property type="evidence" value="ECO:0007669"/>
    <property type="project" value="TreeGrafter"/>
</dbReference>
<reference evidence="3 4" key="1">
    <citation type="submission" date="2017-10" db="EMBL/GenBank/DDBJ databases">
        <title>Comparative genomics in systemic dimorphic fungi from Ajellomycetaceae.</title>
        <authorList>
            <person name="Munoz J.F."/>
            <person name="Mcewen J.G."/>
            <person name="Clay O.K."/>
            <person name="Cuomo C.A."/>
        </authorList>
    </citation>
    <scope>NUCLEOTIDE SEQUENCE [LARGE SCALE GENOMIC DNA]</scope>
    <source>
        <strain evidence="3 4">UAMH4076</strain>
    </source>
</reference>
<dbReference type="VEuPathDB" id="FungiDB:EMCG_02550"/>
<feature type="domain" description="Oxidoreductase-like" evidence="2">
    <location>
        <begin position="177"/>
        <end position="220"/>
    </location>
</feature>